<proteinExistence type="predicted"/>
<name>A0A251TDZ3_HELAN</name>
<dbReference type="EMBL" id="CM007900">
    <property type="protein sequence ID" value="OTG09360.1"/>
    <property type="molecule type" value="Genomic_DNA"/>
</dbReference>
<keyword evidence="3" id="KW-1185">Reference proteome</keyword>
<protein>
    <submittedName>
        <fullName evidence="2">Uncharacterized protein</fullName>
    </submittedName>
</protein>
<dbReference type="Proteomes" id="UP000215914">
    <property type="component" value="Chromosome 11"/>
</dbReference>
<dbReference type="InParanoid" id="A0A251TDZ3"/>
<evidence type="ECO:0000313" key="2">
    <source>
        <dbReference type="EMBL" id="OTG09360.1"/>
    </source>
</evidence>
<gene>
    <name evidence="2" type="ORF">HannXRQ_Chr11g0352081</name>
</gene>
<reference evidence="3" key="1">
    <citation type="journal article" date="2017" name="Nature">
        <title>The sunflower genome provides insights into oil metabolism, flowering and Asterid evolution.</title>
        <authorList>
            <person name="Badouin H."/>
            <person name="Gouzy J."/>
            <person name="Grassa C.J."/>
            <person name="Murat F."/>
            <person name="Staton S.E."/>
            <person name="Cottret L."/>
            <person name="Lelandais-Briere C."/>
            <person name="Owens G.L."/>
            <person name="Carrere S."/>
            <person name="Mayjonade B."/>
            <person name="Legrand L."/>
            <person name="Gill N."/>
            <person name="Kane N.C."/>
            <person name="Bowers J.E."/>
            <person name="Hubner S."/>
            <person name="Bellec A."/>
            <person name="Berard A."/>
            <person name="Berges H."/>
            <person name="Blanchet N."/>
            <person name="Boniface M.C."/>
            <person name="Brunel D."/>
            <person name="Catrice O."/>
            <person name="Chaidir N."/>
            <person name="Claudel C."/>
            <person name="Donnadieu C."/>
            <person name="Faraut T."/>
            <person name="Fievet G."/>
            <person name="Helmstetter N."/>
            <person name="King M."/>
            <person name="Knapp S.J."/>
            <person name="Lai Z."/>
            <person name="Le Paslier M.C."/>
            <person name="Lippi Y."/>
            <person name="Lorenzon L."/>
            <person name="Mandel J.R."/>
            <person name="Marage G."/>
            <person name="Marchand G."/>
            <person name="Marquand E."/>
            <person name="Bret-Mestries E."/>
            <person name="Morien E."/>
            <person name="Nambeesan S."/>
            <person name="Nguyen T."/>
            <person name="Pegot-Espagnet P."/>
            <person name="Pouilly N."/>
            <person name="Raftis F."/>
            <person name="Sallet E."/>
            <person name="Schiex T."/>
            <person name="Thomas J."/>
            <person name="Vandecasteele C."/>
            <person name="Vares D."/>
            <person name="Vear F."/>
            <person name="Vautrin S."/>
            <person name="Crespi M."/>
            <person name="Mangin B."/>
            <person name="Burke J.M."/>
            <person name="Salse J."/>
            <person name="Munos S."/>
            <person name="Vincourt P."/>
            <person name="Rieseberg L.H."/>
            <person name="Langlade N.B."/>
        </authorList>
    </citation>
    <scope>NUCLEOTIDE SEQUENCE [LARGE SCALE GENOMIC DNA]</scope>
    <source>
        <strain evidence="3">cv. SF193</strain>
    </source>
</reference>
<feature type="region of interest" description="Disordered" evidence="1">
    <location>
        <begin position="64"/>
        <end position="83"/>
    </location>
</feature>
<evidence type="ECO:0000313" key="3">
    <source>
        <dbReference type="Proteomes" id="UP000215914"/>
    </source>
</evidence>
<organism evidence="2 3">
    <name type="scientific">Helianthus annuus</name>
    <name type="common">Common sunflower</name>
    <dbReference type="NCBI Taxonomy" id="4232"/>
    <lineage>
        <taxon>Eukaryota</taxon>
        <taxon>Viridiplantae</taxon>
        <taxon>Streptophyta</taxon>
        <taxon>Embryophyta</taxon>
        <taxon>Tracheophyta</taxon>
        <taxon>Spermatophyta</taxon>
        <taxon>Magnoliopsida</taxon>
        <taxon>eudicotyledons</taxon>
        <taxon>Gunneridae</taxon>
        <taxon>Pentapetalae</taxon>
        <taxon>asterids</taxon>
        <taxon>campanulids</taxon>
        <taxon>Asterales</taxon>
        <taxon>Asteraceae</taxon>
        <taxon>Asteroideae</taxon>
        <taxon>Heliantheae alliance</taxon>
        <taxon>Heliantheae</taxon>
        <taxon>Helianthus</taxon>
    </lineage>
</organism>
<dbReference type="AlphaFoldDB" id="A0A251TDZ3"/>
<sequence>MSPDRITRGPEVADATTQISVVVVWLSSGTLGAGKPIPVSEPQQSPCIDEGGGEEAWLACSLPPASPSVEQEGGGGIERVQEGGEREIERKEWWWWCFRRRWWPAAGVVVVVAGDGL</sequence>
<evidence type="ECO:0000256" key="1">
    <source>
        <dbReference type="SAM" id="MobiDB-lite"/>
    </source>
</evidence>
<accession>A0A251TDZ3</accession>